<evidence type="ECO:0000313" key="2">
    <source>
        <dbReference type="EMBL" id="KKB85910.1"/>
    </source>
</evidence>
<dbReference type="PANTHER" id="PTHR42673">
    <property type="entry name" value="MALEYLACETOACETATE ISOMERASE"/>
    <property type="match status" value="1"/>
</dbReference>
<evidence type="ECO:0000313" key="3">
    <source>
        <dbReference type="EMBL" id="SHF68597.1"/>
    </source>
</evidence>
<evidence type="ECO:0000313" key="5">
    <source>
        <dbReference type="Proteomes" id="UP000184533"/>
    </source>
</evidence>
<dbReference type="Gene3D" id="1.20.1050.10">
    <property type="match status" value="1"/>
</dbReference>
<reference evidence="2 4" key="1">
    <citation type="submission" date="2015-03" db="EMBL/GenBank/DDBJ databases">
        <authorList>
            <person name="Hassan Y.I."/>
            <person name="Lepp D."/>
            <person name="Zhou T."/>
        </authorList>
    </citation>
    <scope>NUCLEOTIDE SEQUENCE [LARGE SCALE GENOMIC DNA]</scope>
    <source>
        <strain evidence="2 4">DSM 17137</strain>
    </source>
</reference>
<dbReference type="CDD" id="cd03194">
    <property type="entry name" value="GST_C_3"/>
    <property type="match status" value="1"/>
</dbReference>
<accession>A0A0F5LU50</accession>
<dbReference type="GO" id="GO:0006749">
    <property type="term" value="P:glutathione metabolic process"/>
    <property type="evidence" value="ECO:0007669"/>
    <property type="project" value="TreeGrafter"/>
</dbReference>
<dbReference type="Gene3D" id="3.40.30.10">
    <property type="entry name" value="Glutaredoxin"/>
    <property type="match status" value="1"/>
</dbReference>
<dbReference type="PROSITE" id="PS50404">
    <property type="entry name" value="GST_NTER"/>
    <property type="match status" value="1"/>
</dbReference>
<keyword evidence="4" id="KW-1185">Reference proteome</keyword>
<dbReference type="PANTHER" id="PTHR42673:SF4">
    <property type="entry name" value="MALEYLACETOACETATE ISOMERASE"/>
    <property type="match status" value="1"/>
</dbReference>
<dbReference type="AlphaFoldDB" id="A0A0F5LU50"/>
<evidence type="ECO:0000259" key="1">
    <source>
        <dbReference type="PROSITE" id="PS50404"/>
    </source>
</evidence>
<gene>
    <name evidence="3" type="ORF">SAMN02745223_03323</name>
    <name evidence="2" type="ORF">VW29_05305</name>
</gene>
<name>A0A0F5LU50_9HYPH</name>
<dbReference type="EMBL" id="LAJF01000044">
    <property type="protein sequence ID" value="KKB85910.1"/>
    <property type="molecule type" value="Genomic_DNA"/>
</dbReference>
<dbReference type="GO" id="GO:0006559">
    <property type="term" value="P:L-phenylalanine catabolic process"/>
    <property type="evidence" value="ECO:0007669"/>
    <property type="project" value="TreeGrafter"/>
</dbReference>
<feature type="domain" description="GST N-terminal" evidence="1">
    <location>
        <begin position="2"/>
        <end position="82"/>
    </location>
</feature>
<evidence type="ECO:0000313" key="4">
    <source>
        <dbReference type="Proteomes" id="UP000033608"/>
    </source>
</evidence>
<dbReference type="STRING" id="1121477.SAMN02745223_03323"/>
<dbReference type="OrthoDB" id="9799538at2"/>
<protein>
    <submittedName>
        <fullName evidence="2">Glutathione S-transferase</fullName>
    </submittedName>
</protein>
<dbReference type="SUPFAM" id="SSF47616">
    <property type="entry name" value="GST C-terminal domain-like"/>
    <property type="match status" value="1"/>
</dbReference>
<dbReference type="SFLD" id="SFLDS00019">
    <property type="entry name" value="Glutathione_Transferase_(cytos"/>
    <property type="match status" value="1"/>
</dbReference>
<dbReference type="Pfam" id="PF13409">
    <property type="entry name" value="GST_N_2"/>
    <property type="match status" value="1"/>
</dbReference>
<dbReference type="CDD" id="cd03043">
    <property type="entry name" value="GST_N_1"/>
    <property type="match status" value="1"/>
</dbReference>
<keyword evidence="2" id="KW-0808">Transferase</keyword>
<dbReference type="InterPro" id="IPR040079">
    <property type="entry name" value="Glutathione_S-Trfase"/>
</dbReference>
<dbReference type="EMBL" id="FQVC01000011">
    <property type="protein sequence ID" value="SHF68597.1"/>
    <property type="molecule type" value="Genomic_DNA"/>
</dbReference>
<dbReference type="GO" id="GO:0004364">
    <property type="term" value="F:glutathione transferase activity"/>
    <property type="evidence" value="ECO:0007669"/>
    <property type="project" value="TreeGrafter"/>
</dbReference>
<dbReference type="InterPro" id="IPR036282">
    <property type="entry name" value="Glutathione-S-Trfase_C_sf"/>
</dbReference>
<proteinExistence type="predicted"/>
<dbReference type="PATRIC" id="fig|1121477.3.peg.2145"/>
<reference evidence="3 5" key="2">
    <citation type="submission" date="2016-11" db="EMBL/GenBank/DDBJ databases">
        <authorList>
            <person name="Jaros S."/>
            <person name="Januszkiewicz K."/>
            <person name="Wedrychowicz H."/>
        </authorList>
    </citation>
    <scope>NUCLEOTIDE SEQUENCE [LARGE SCALE GENOMIC DNA]</scope>
    <source>
        <strain evidence="3 5">DSM 17137</strain>
    </source>
</reference>
<dbReference type="RefSeq" id="WP_046134265.1">
    <property type="nucleotide sequence ID" value="NZ_FQVC01000011.1"/>
</dbReference>
<dbReference type="Proteomes" id="UP000033608">
    <property type="component" value="Unassembled WGS sequence"/>
</dbReference>
<dbReference type="Proteomes" id="UP000184533">
    <property type="component" value="Unassembled WGS sequence"/>
</dbReference>
<dbReference type="GO" id="GO:0016034">
    <property type="term" value="F:maleylacetoacetate isomerase activity"/>
    <property type="evidence" value="ECO:0007669"/>
    <property type="project" value="TreeGrafter"/>
</dbReference>
<sequence>MYTLIVGNKNYSSWSLRPWLLLRMLNIPFNERLQPFVDYGSHDQFRQFSPTGRVPLLTDGDTSVWDSLAIAEYAAEDHPLVWPADRTARAFARSIAAEMHSGFSALRNVCTMNCGLRIDLNERSPALEQDLARIDEIWCEGLSRFGGPFLAGQQFTAADAFYAPVAMRLQTYGITLSPAAADYGKRLLSLPPMVEWYEAGLAEIWREPVHEQEARAAGKITQDLRRTA</sequence>
<dbReference type="InterPro" id="IPR036249">
    <property type="entry name" value="Thioredoxin-like_sf"/>
</dbReference>
<organism evidence="2 4">
    <name type="scientific">Devosia limi DSM 17137</name>
    <dbReference type="NCBI Taxonomy" id="1121477"/>
    <lineage>
        <taxon>Bacteria</taxon>
        <taxon>Pseudomonadati</taxon>
        <taxon>Pseudomonadota</taxon>
        <taxon>Alphaproteobacteria</taxon>
        <taxon>Hyphomicrobiales</taxon>
        <taxon>Devosiaceae</taxon>
        <taxon>Devosia</taxon>
    </lineage>
</organism>
<dbReference type="Pfam" id="PF13410">
    <property type="entry name" value="GST_C_2"/>
    <property type="match status" value="1"/>
</dbReference>
<dbReference type="SUPFAM" id="SSF52833">
    <property type="entry name" value="Thioredoxin-like"/>
    <property type="match status" value="1"/>
</dbReference>
<dbReference type="InterPro" id="IPR004045">
    <property type="entry name" value="Glutathione_S-Trfase_N"/>
</dbReference>